<evidence type="ECO:0000256" key="8">
    <source>
        <dbReference type="SAM" id="MobiDB-lite"/>
    </source>
</evidence>
<evidence type="ECO:0000256" key="2">
    <source>
        <dbReference type="ARBA" id="ARBA00007700"/>
    </source>
</evidence>
<dbReference type="Pfam" id="PF12317">
    <property type="entry name" value="IFT46_B_C"/>
    <property type="match status" value="1"/>
</dbReference>
<evidence type="ECO:0000313" key="10">
    <source>
        <dbReference type="RefSeq" id="XP_005191884.2"/>
    </source>
</evidence>
<dbReference type="STRING" id="7370.A0A1I8MRR0"/>
<protein>
    <recommendedName>
        <fullName evidence="3">Intraflagellar transport protein 46 homolog</fullName>
    </recommendedName>
</protein>
<keyword evidence="4" id="KW-0963">Cytoplasm</keyword>
<evidence type="ECO:0000256" key="5">
    <source>
        <dbReference type="ARBA" id="ARBA00023069"/>
    </source>
</evidence>
<accession>A0A9J7I6Z9</accession>
<evidence type="ECO:0000256" key="1">
    <source>
        <dbReference type="ARBA" id="ARBA00004120"/>
    </source>
</evidence>
<comment type="similarity">
    <text evidence="2">Belongs to the IFT46 family.</text>
</comment>
<dbReference type="VEuPathDB" id="VectorBase:MDOMA2_019111"/>
<dbReference type="PANTHER" id="PTHR13376:SF0">
    <property type="entry name" value="INTRAFLAGELLAR TRANSPORT PROTEIN 46 HOMOLOG"/>
    <property type="match status" value="1"/>
</dbReference>
<evidence type="ECO:0000256" key="4">
    <source>
        <dbReference type="ARBA" id="ARBA00022490"/>
    </source>
</evidence>
<dbReference type="InterPro" id="IPR022088">
    <property type="entry name" value="Intraflagellar_transp_cmplxB"/>
</dbReference>
<feature type="compositionally biased region" description="Acidic residues" evidence="8">
    <location>
        <begin position="184"/>
        <end position="197"/>
    </location>
</feature>
<dbReference type="eggNOG" id="ENOG502QPNA">
    <property type="taxonomic scope" value="Eukaryota"/>
</dbReference>
<name>A0A9J7I6Z9_MUSDO</name>
<dbReference type="OrthoDB" id="2119217at2759"/>
<feature type="region of interest" description="Disordered" evidence="8">
    <location>
        <begin position="147"/>
        <end position="208"/>
    </location>
</feature>
<proteinExistence type="inferred from homology"/>
<dbReference type="VEuPathDB" id="VectorBase:MDOA007775"/>
<feature type="compositionally biased region" description="Low complexity" evidence="8">
    <location>
        <begin position="44"/>
        <end position="56"/>
    </location>
</feature>
<dbReference type="PANTHER" id="PTHR13376">
    <property type="entry name" value="INTRAFLAGELLAR TRANSPORT PROTEIN 46 HOMOLOG"/>
    <property type="match status" value="1"/>
</dbReference>
<feature type="compositionally biased region" description="Gly residues" evidence="8">
    <location>
        <begin position="57"/>
        <end position="66"/>
    </location>
</feature>
<keyword evidence="7" id="KW-0966">Cell projection</keyword>
<evidence type="ECO:0000256" key="6">
    <source>
        <dbReference type="ARBA" id="ARBA00023212"/>
    </source>
</evidence>
<keyword evidence="6" id="KW-0206">Cytoskeleton</keyword>
<keyword evidence="5" id="KW-0969">Cilium</keyword>
<feature type="compositionally biased region" description="Acidic residues" evidence="8">
    <location>
        <begin position="97"/>
        <end position="124"/>
    </location>
</feature>
<reference evidence="10" key="1">
    <citation type="submission" date="2025-08" db="UniProtKB">
        <authorList>
            <consortium name="RefSeq"/>
        </authorList>
    </citation>
    <scope>IDENTIFICATION</scope>
    <source>
        <strain evidence="10">Aabys</strain>
        <tissue evidence="10">Whole body</tissue>
    </source>
</reference>
<keyword evidence="9" id="KW-1185">Reference proteome</keyword>
<dbReference type="RefSeq" id="XP_005191884.2">
    <property type="nucleotide sequence ID" value="XM_005191827.3"/>
</dbReference>
<feature type="compositionally biased region" description="Gly residues" evidence="8">
    <location>
        <begin position="149"/>
        <end position="159"/>
    </location>
</feature>
<dbReference type="Proteomes" id="UP001652621">
    <property type="component" value="Unplaced"/>
</dbReference>
<sequence>MNYYDEEIPVNALAAGAATVKPTPPPSNAKVERISSRGSNGDKASVLGSGRSVAAVGGNGGGGGGAVQRAGSGNGLQRSIEMVGRPRQRTMMHGNSTDDDGLLQDILDHDDEDDDDDEEDDSEIQMEAKPSIQPILTEAQPDFMKRTSGGAGGGVGGAIGRNNPLRPGSSRMKMNLPTAKVLDNDSEASETDSEEGGEESKGVTGDYAPNWEASQMSITPEKWESLQVPQEVKDLFPYILKYIPQHIETAYHLQPFIPDFVPAVGDVDAFLRVTGPPMLNPQRSREVDEHLDKLGLYFLDEPSGTQSEPSLLNMKLRSALTGSGSHARSSSASMVPTAKSNKDIDKWINEVEQVHMTQSVYDVQPRKDIENMIIDWPRSYANVAGSVQQAYQQCAAGQQTVIDYVRILCQQFELQGPLETQADYLLSVQTLFALYLAANQAWE</sequence>
<comment type="subcellular location">
    <subcellularLocation>
        <location evidence="1">Cytoplasm</location>
        <location evidence="1">Cytoskeleton</location>
        <location evidence="1">Cilium basal body</location>
    </subcellularLocation>
</comment>
<dbReference type="GeneID" id="101888619"/>
<evidence type="ECO:0000256" key="3">
    <source>
        <dbReference type="ARBA" id="ARBA00017206"/>
    </source>
</evidence>
<gene>
    <name evidence="10" type="primary">LOC101888619</name>
</gene>
<evidence type="ECO:0000256" key="7">
    <source>
        <dbReference type="ARBA" id="ARBA00023273"/>
    </source>
</evidence>
<organism evidence="9 10">
    <name type="scientific">Musca domestica</name>
    <name type="common">House fly</name>
    <dbReference type="NCBI Taxonomy" id="7370"/>
    <lineage>
        <taxon>Eukaryota</taxon>
        <taxon>Metazoa</taxon>
        <taxon>Ecdysozoa</taxon>
        <taxon>Arthropoda</taxon>
        <taxon>Hexapoda</taxon>
        <taxon>Insecta</taxon>
        <taxon>Pterygota</taxon>
        <taxon>Neoptera</taxon>
        <taxon>Endopterygota</taxon>
        <taxon>Diptera</taxon>
        <taxon>Brachycera</taxon>
        <taxon>Muscomorpha</taxon>
        <taxon>Muscoidea</taxon>
        <taxon>Muscidae</taxon>
        <taxon>Musca</taxon>
    </lineage>
</organism>
<feature type="region of interest" description="Disordered" evidence="8">
    <location>
        <begin position="13"/>
        <end position="129"/>
    </location>
</feature>
<evidence type="ECO:0000313" key="9">
    <source>
        <dbReference type="Proteomes" id="UP001652621"/>
    </source>
</evidence>